<reference evidence="1 2" key="1">
    <citation type="journal article" date="2019" name="Nat. Ecol. Evol.">
        <title>Megaphylogeny resolves global patterns of mushroom evolution.</title>
        <authorList>
            <person name="Varga T."/>
            <person name="Krizsan K."/>
            <person name="Foldi C."/>
            <person name="Dima B."/>
            <person name="Sanchez-Garcia M."/>
            <person name="Sanchez-Ramirez S."/>
            <person name="Szollosi G.J."/>
            <person name="Szarkandi J.G."/>
            <person name="Papp V."/>
            <person name="Albert L."/>
            <person name="Andreopoulos W."/>
            <person name="Angelini C."/>
            <person name="Antonin V."/>
            <person name="Barry K.W."/>
            <person name="Bougher N.L."/>
            <person name="Buchanan P."/>
            <person name="Buyck B."/>
            <person name="Bense V."/>
            <person name="Catcheside P."/>
            <person name="Chovatia M."/>
            <person name="Cooper J."/>
            <person name="Damon W."/>
            <person name="Desjardin D."/>
            <person name="Finy P."/>
            <person name="Geml J."/>
            <person name="Haridas S."/>
            <person name="Hughes K."/>
            <person name="Justo A."/>
            <person name="Karasinski D."/>
            <person name="Kautmanova I."/>
            <person name="Kiss B."/>
            <person name="Kocsube S."/>
            <person name="Kotiranta H."/>
            <person name="LaButti K.M."/>
            <person name="Lechner B.E."/>
            <person name="Liimatainen K."/>
            <person name="Lipzen A."/>
            <person name="Lukacs Z."/>
            <person name="Mihaltcheva S."/>
            <person name="Morgado L.N."/>
            <person name="Niskanen T."/>
            <person name="Noordeloos M.E."/>
            <person name="Ohm R.A."/>
            <person name="Ortiz-Santana B."/>
            <person name="Ovrebo C."/>
            <person name="Racz N."/>
            <person name="Riley R."/>
            <person name="Savchenko A."/>
            <person name="Shiryaev A."/>
            <person name="Soop K."/>
            <person name="Spirin V."/>
            <person name="Szebenyi C."/>
            <person name="Tomsovsky M."/>
            <person name="Tulloss R.E."/>
            <person name="Uehling J."/>
            <person name="Grigoriev I.V."/>
            <person name="Vagvolgyi C."/>
            <person name="Papp T."/>
            <person name="Martin F.M."/>
            <person name="Miettinen O."/>
            <person name="Hibbett D.S."/>
            <person name="Nagy L.G."/>
        </authorList>
    </citation>
    <scope>NUCLEOTIDE SEQUENCE [LARGE SCALE GENOMIC DNA]</scope>
    <source>
        <strain evidence="1 2">CBS 121175</strain>
    </source>
</reference>
<protein>
    <recommendedName>
        <fullName evidence="3">DDE Tnp4 domain-containing protein</fullName>
    </recommendedName>
</protein>
<gene>
    <name evidence="1" type="ORF">FA15DRAFT_548860</name>
</gene>
<dbReference type="EMBL" id="ML210556">
    <property type="protein sequence ID" value="TFK17171.1"/>
    <property type="molecule type" value="Genomic_DNA"/>
</dbReference>
<accession>A0A5C3KB32</accession>
<organism evidence="1 2">
    <name type="scientific">Coprinopsis marcescibilis</name>
    <name type="common">Agaric fungus</name>
    <name type="synonym">Psathyrella marcescibilis</name>
    <dbReference type="NCBI Taxonomy" id="230819"/>
    <lineage>
        <taxon>Eukaryota</taxon>
        <taxon>Fungi</taxon>
        <taxon>Dikarya</taxon>
        <taxon>Basidiomycota</taxon>
        <taxon>Agaricomycotina</taxon>
        <taxon>Agaricomycetes</taxon>
        <taxon>Agaricomycetidae</taxon>
        <taxon>Agaricales</taxon>
        <taxon>Agaricineae</taxon>
        <taxon>Psathyrellaceae</taxon>
        <taxon>Coprinopsis</taxon>
    </lineage>
</organism>
<evidence type="ECO:0000313" key="1">
    <source>
        <dbReference type="EMBL" id="TFK17171.1"/>
    </source>
</evidence>
<dbReference type="AlphaFoldDB" id="A0A5C3KB32"/>
<feature type="non-terminal residue" evidence="1">
    <location>
        <position position="94"/>
    </location>
</feature>
<dbReference type="PANTHER" id="PTHR22930:SF221">
    <property type="entry name" value="NUCLEASE HARBI1"/>
    <property type="match status" value="1"/>
</dbReference>
<dbReference type="InterPro" id="IPR045249">
    <property type="entry name" value="HARBI1-like"/>
</dbReference>
<proteinExistence type="predicted"/>
<name>A0A5C3KB32_COPMA</name>
<sequence>ICMTGVSIRHAGEHFQRSNEMISKYFREVLEAVSSGEFYKKHVRLPSANDPVPDHIAKSPKFFPFFAHALGAMDGTHISCCPSARERAAARNRK</sequence>
<dbReference type="OrthoDB" id="1681765at2759"/>
<dbReference type="Proteomes" id="UP000307440">
    <property type="component" value="Unassembled WGS sequence"/>
</dbReference>
<dbReference type="STRING" id="230819.A0A5C3KB32"/>
<keyword evidence="2" id="KW-1185">Reference proteome</keyword>
<dbReference type="PANTHER" id="PTHR22930">
    <property type="match status" value="1"/>
</dbReference>
<feature type="non-terminal residue" evidence="1">
    <location>
        <position position="1"/>
    </location>
</feature>
<evidence type="ECO:0008006" key="3">
    <source>
        <dbReference type="Google" id="ProtNLM"/>
    </source>
</evidence>
<evidence type="ECO:0000313" key="2">
    <source>
        <dbReference type="Proteomes" id="UP000307440"/>
    </source>
</evidence>